<evidence type="ECO:0000313" key="4">
    <source>
        <dbReference type="Proteomes" id="UP000005408"/>
    </source>
</evidence>
<protein>
    <recommendedName>
        <fullName evidence="2">MACPF domain-containing protein</fullName>
    </recommendedName>
</protein>
<evidence type="ECO:0000313" key="3">
    <source>
        <dbReference type="EnsemblMetazoa" id="G25092.8:cds"/>
    </source>
</evidence>
<sequence length="703" mass="80174">MELMMIRMGIYSYFLILVFLVAVCEFATSYPADFTDLDDVDLLLEDKRNFVPTDPEADWIHAESVPFNRDNLMTINRRSVFNWRRPGSRPQFVIPFYRIGDGINYLFDSGVRPTRFGSSRFVCYQCDWVEIKDQLFNKSAYSVRMLKLLSGLFLATWLGIARSQQEDLHYIGVGYNMLTGNPDGSLVTNGGVDPGLLYTRKILEVTGHDSPMRVQIEHRHSCAQQNTTSMYFGTKSYQDKLKMNFKSSGGGNFGLASFSFTLSARYQEAHNQTNVERNVIQDQQSVCNLGRVRYMSELARAQKFPITPSFAATVCSLPVTYNQSEYMDFLDHWGTHVTTEVELGVKRISRSRTSLTKFMNQVMHSGGFGMEVGGSYAGFSASVGMDFDKFKQSDTFRQNYGSHQYTLQSGSDSLPEPISLKLETIDLALDPVYWQRYDELVASGICASDDQQHLQTRKSNLERALTEYAAYKMAPTPSDPDLKIPLVWPKGTYGLMMTIYGCPSHESFTWHQGYVIQDTEDRHNKNAWTTPSHVYGVKDDKRIQTGFCIKGVTQVSNYDMDWPKGDYCILKYGNQCPDGFHRGSIYWDDEDPGDRNHRSGTLPDGYFGTNTEVEYCCRADALPYEAIALPNERPFILLRHRRGCQVVHDMDVREETIQWDTEDDDNNNHMSGDHPYEDGTGHIRLHFCVYTKKDTMSFSSVVG</sequence>
<feature type="domain" description="MACPF" evidence="2">
    <location>
        <begin position="154"/>
        <end position="476"/>
    </location>
</feature>
<keyword evidence="1" id="KW-0732">Signal</keyword>
<name>A0A8W8KSJ3_MAGGI</name>
<evidence type="ECO:0000256" key="1">
    <source>
        <dbReference type="SAM" id="SignalP"/>
    </source>
</evidence>
<reference evidence="3" key="1">
    <citation type="submission" date="2022-08" db="UniProtKB">
        <authorList>
            <consortium name="EnsemblMetazoa"/>
        </authorList>
    </citation>
    <scope>IDENTIFICATION</scope>
    <source>
        <strain evidence="3">05x7-T-G4-1.051#20</strain>
    </source>
</reference>
<dbReference type="InterPro" id="IPR031569">
    <property type="entry name" value="ApeC"/>
</dbReference>
<dbReference type="InterPro" id="IPR020864">
    <property type="entry name" value="MACPF"/>
</dbReference>
<proteinExistence type="predicted"/>
<dbReference type="Pfam" id="PF16977">
    <property type="entry name" value="ApeC"/>
    <property type="match status" value="1"/>
</dbReference>
<dbReference type="EnsemblMetazoa" id="G25092.8">
    <property type="protein sequence ID" value="G25092.8:cds"/>
    <property type="gene ID" value="G25092"/>
</dbReference>
<dbReference type="PANTHER" id="PTHR19324">
    <property type="entry name" value="PERFORIN-LIKE PROTEIN 1"/>
    <property type="match status" value="1"/>
</dbReference>
<dbReference type="Pfam" id="PF01823">
    <property type="entry name" value="MACPF"/>
    <property type="match status" value="1"/>
</dbReference>
<organism evidence="3 4">
    <name type="scientific">Magallana gigas</name>
    <name type="common">Pacific oyster</name>
    <name type="synonym">Crassostrea gigas</name>
    <dbReference type="NCBI Taxonomy" id="29159"/>
    <lineage>
        <taxon>Eukaryota</taxon>
        <taxon>Metazoa</taxon>
        <taxon>Spiralia</taxon>
        <taxon>Lophotrochozoa</taxon>
        <taxon>Mollusca</taxon>
        <taxon>Bivalvia</taxon>
        <taxon>Autobranchia</taxon>
        <taxon>Pteriomorphia</taxon>
        <taxon>Ostreida</taxon>
        <taxon>Ostreoidea</taxon>
        <taxon>Ostreidae</taxon>
        <taxon>Magallana</taxon>
    </lineage>
</organism>
<dbReference type="Proteomes" id="UP000005408">
    <property type="component" value="Unassembled WGS sequence"/>
</dbReference>
<keyword evidence="4" id="KW-1185">Reference proteome</keyword>
<evidence type="ECO:0000259" key="2">
    <source>
        <dbReference type="PROSITE" id="PS51412"/>
    </source>
</evidence>
<dbReference type="PANTHER" id="PTHR19324:SF33">
    <property type="entry name" value="MUCIN-5AC"/>
    <property type="match status" value="1"/>
</dbReference>
<feature type="signal peptide" evidence="1">
    <location>
        <begin position="1"/>
        <end position="29"/>
    </location>
</feature>
<accession>A0A8W8KSJ3</accession>
<dbReference type="SMART" id="SM00457">
    <property type="entry name" value="MACPF"/>
    <property type="match status" value="1"/>
</dbReference>
<dbReference type="AlphaFoldDB" id="A0A8W8KSJ3"/>
<dbReference type="PROSITE" id="PS51412">
    <property type="entry name" value="MACPF_2"/>
    <property type="match status" value="1"/>
</dbReference>
<feature type="chain" id="PRO_5036485514" description="MACPF domain-containing protein" evidence="1">
    <location>
        <begin position="30"/>
        <end position="703"/>
    </location>
</feature>